<dbReference type="InterPro" id="IPR051925">
    <property type="entry name" value="RNA-binding_domain"/>
</dbReference>
<feature type="domain" description="CRM" evidence="3">
    <location>
        <begin position="1"/>
        <end position="95"/>
    </location>
</feature>
<dbReference type="RefSeq" id="WP_098702419.1">
    <property type="nucleotide sequence ID" value="NZ_NJGI01000001.1"/>
</dbReference>
<dbReference type="PANTHER" id="PTHR40065:SF3">
    <property type="entry name" value="RNA-BINDING PROTEIN YHBY"/>
    <property type="match status" value="1"/>
</dbReference>
<name>A0A2B7YMQ3_FUSNP</name>
<dbReference type="STRING" id="76857.RO02_05195"/>
<dbReference type="InterPro" id="IPR017924">
    <property type="entry name" value="RNA-binding_YhbY"/>
</dbReference>
<proteinExistence type="predicted"/>
<dbReference type="SMART" id="SM01103">
    <property type="entry name" value="CRS1_YhbY"/>
    <property type="match status" value="1"/>
</dbReference>
<accession>A0A2B7YMQ3</accession>
<evidence type="ECO:0000259" key="3">
    <source>
        <dbReference type="PROSITE" id="PS51295"/>
    </source>
</evidence>
<dbReference type="AlphaFoldDB" id="A0A2B7YMQ3"/>
<dbReference type="InterPro" id="IPR035920">
    <property type="entry name" value="YhbY-like_sf"/>
</dbReference>
<evidence type="ECO:0000313" key="4">
    <source>
        <dbReference type="EMBL" id="PGH22339.1"/>
    </source>
</evidence>
<dbReference type="NCBIfam" id="TIGR00253">
    <property type="entry name" value="RNA_bind_YhbY"/>
    <property type="match status" value="1"/>
</dbReference>
<dbReference type="PANTHER" id="PTHR40065">
    <property type="entry name" value="RNA-BINDING PROTEIN YHBY"/>
    <property type="match status" value="1"/>
</dbReference>
<dbReference type="GO" id="GO:0003723">
    <property type="term" value="F:RNA binding"/>
    <property type="evidence" value="ECO:0007669"/>
    <property type="project" value="UniProtKB-UniRule"/>
</dbReference>
<protein>
    <submittedName>
        <fullName evidence="4">RNA-binding protein</fullName>
    </submittedName>
</protein>
<dbReference type="EMBL" id="NJGI01000001">
    <property type="protein sequence ID" value="PGH22339.1"/>
    <property type="molecule type" value="Genomic_DNA"/>
</dbReference>
<dbReference type="Pfam" id="PF01985">
    <property type="entry name" value="CRS1_YhbY"/>
    <property type="match status" value="1"/>
</dbReference>
<evidence type="ECO:0000256" key="1">
    <source>
        <dbReference type="ARBA" id="ARBA00022884"/>
    </source>
</evidence>
<organism evidence="4 5">
    <name type="scientific">Fusobacterium nucleatum subsp. polymorphum</name>
    <name type="common">Fusobacterium polymorphum</name>
    <dbReference type="NCBI Taxonomy" id="76857"/>
    <lineage>
        <taxon>Bacteria</taxon>
        <taxon>Fusobacteriati</taxon>
        <taxon>Fusobacteriota</taxon>
        <taxon>Fusobacteriia</taxon>
        <taxon>Fusobacteriales</taxon>
        <taxon>Fusobacteriaceae</taxon>
        <taxon>Fusobacterium</taxon>
    </lineage>
</organism>
<dbReference type="PROSITE" id="PS51295">
    <property type="entry name" value="CRM"/>
    <property type="match status" value="1"/>
</dbReference>
<dbReference type="InterPro" id="IPR001890">
    <property type="entry name" value="RNA-binding_CRM"/>
</dbReference>
<evidence type="ECO:0000256" key="2">
    <source>
        <dbReference type="PROSITE-ProRule" id="PRU00626"/>
    </source>
</evidence>
<comment type="caution">
    <text evidence="4">The sequence shown here is derived from an EMBL/GenBank/DDBJ whole genome shotgun (WGS) entry which is preliminary data.</text>
</comment>
<dbReference type="Gene3D" id="3.30.110.60">
    <property type="entry name" value="YhbY-like"/>
    <property type="match status" value="1"/>
</dbReference>
<keyword evidence="1 2" id="KW-0694">RNA-binding</keyword>
<dbReference type="SUPFAM" id="SSF75471">
    <property type="entry name" value="YhbY-like"/>
    <property type="match status" value="1"/>
</dbReference>
<gene>
    <name evidence="4" type="ORF">RN96_04120</name>
</gene>
<dbReference type="Proteomes" id="UP000222862">
    <property type="component" value="Unassembled WGS sequence"/>
</dbReference>
<evidence type="ECO:0000313" key="5">
    <source>
        <dbReference type="Proteomes" id="UP000222862"/>
    </source>
</evidence>
<reference evidence="4 5" key="1">
    <citation type="submission" date="2017-06" db="EMBL/GenBank/DDBJ databases">
        <title>Genome sequencing of Fusobacterium nucleatum subsp. polymorphum KCOM 1232 (=ChDC F37).</title>
        <authorList>
            <person name="Kook J.-K."/>
            <person name="Park S.-N."/>
            <person name="Lim Y.K."/>
            <person name="Roh H."/>
        </authorList>
    </citation>
    <scope>NUCLEOTIDE SEQUENCE [LARGE SCALE GENOMIC DNA]</scope>
    <source>
        <strain evidence="5">KCOM 1232 ( ChDC F37)</strain>
    </source>
</reference>
<sequence length="99" mass="11443">MNSKKRAFLKKKAHNLEPMVRIGKDGLNQNIVQSILDAIASRELIKVKILQNCEEEKTIIYSKLMDIKDFEVVGMIGRTIIIFKENKENPSISLEWENI</sequence>